<name>A5ANJ1_VITVI</name>
<reference evidence="2" key="1">
    <citation type="journal article" date="2007" name="PLoS ONE">
        <title>The first genome sequence of an elite grapevine cultivar (Pinot noir Vitis vinifera L.): coping with a highly heterozygous genome.</title>
        <authorList>
            <person name="Velasco R."/>
            <person name="Zharkikh A."/>
            <person name="Troggio M."/>
            <person name="Cartwright D.A."/>
            <person name="Cestaro A."/>
            <person name="Pruss D."/>
            <person name="Pindo M."/>
            <person name="FitzGerald L.M."/>
            <person name="Vezzulli S."/>
            <person name="Reid J."/>
            <person name="Malacarne G."/>
            <person name="Iliev D."/>
            <person name="Coppola G."/>
            <person name="Wardell B."/>
            <person name="Micheletti D."/>
            <person name="Macalma T."/>
            <person name="Facci M."/>
            <person name="Mitchell J.T."/>
            <person name="Perazzolli M."/>
            <person name="Eldredge G."/>
            <person name="Gatto P."/>
            <person name="Oyzerski R."/>
            <person name="Moretto M."/>
            <person name="Gutin N."/>
            <person name="Stefanini M."/>
            <person name="Chen Y."/>
            <person name="Segala C."/>
            <person name="Davenport C."/>
            <person name="Dematte L."/>
            <person name="Mraz A."/>
            <person name="Battilana J."/>
            <person name="Stormo K."/>
            <person name="Costa F."/>
            <person name="Tao Q."/>
            <person name="Si-Ammour A."/>
            <person name="Harkins T."/>
            <person name="Lackey A."/>
            <person name="Perbost C."/>
            <person name="Taillon B."/>
            <person name="Stella A."/>
            <person name="Solovyev V."/>
            <person name="Fawcett J.A."/>
            <person name="Sterck L."/>
            <person name="Vandepoele K."/>
            <person name="Grando S.M."/>
            <person name="Toppo S."/>
            <person name="Moser C."/>
            <person name="Lanchbury J."/>
            <person name="Bogden R."/>
            <person name="Skolnick M."/>
            <person name="Sgaramella V."/>
            <person name="Bhatnagar S.K."/>
            <person name="Fontana P."/>
            <person name="Gutin A."/>
            <person name="Van de Peer Y."/>
            <person name="Salamini F."/>
            <person name="Viola R."/>
        </authorList>
    </citation>
    <scope>NUCLEOTIDE SEQUENCE</scope>
</reference>
<feature type="compositionally biased region" description="Basic and acidic residues" evidence="1">
    <location>
        <begin position="210"/>
        <end position="226"/>
    </location>
</feature>
<dbReference type="AlphaFoldDB" id="A5ANJ1"/>
<proteinExistence type="predicted"/>
<protein>
    <submittedName>
        <fullName evidence="2">Uncharacterized protein</fullName>
    </submittedName>
</protein>
<gene>
    <name evidence="2" type="ORF">VITISV_038879</name>
</gene>
<feature type="region of interest" description="Disordered" evidence="1">
    <location>
        <begin position="210"/>
        <end position="231"/>
    </location>
</feature>
<sequence>MGSENLVLSYDVFHMDEPSEGSPAIETEDDECKIITEQTVFEHIRKKSKSFNVLTKSNASVSPSSEALILTRKRTHEQQLELHVTEALEETERSKIPRRAMVSPFLHSREAELNGPGISKNSTTKYQPATGSLVVMNFMDDRADLPERIEGTSQIVSEDTIFDHIRRKAKNFPNTSLKNQPVLHEDSFDTLEGTNSSEALKTTIVISDSEPKKMEKESHHVREGTKMDPNIISGSTCGTHGSLDLPPEVSSIQTDPTHIPSFYVSRVKNNVQNADPGMCVKNIRKRSLSPNGSKGQCCPAATPGKIREVDSFLGFKSVFSFL</sequence>
<dbReference type="EMBL" id="AM430830">
    <property type="protein sequence ID" value="CAN69243.1"/>
    <property type="molecule type" value="Genomic_DNA"/>
</dbReference>
<evidence type="ECO:0000313" key="2">
    <source>
        <dbReference type="EMBL" id="CAN69243.1"/>
    </source>
</evidence>
<dbReference type="ExpressionAtlas" id="A5ANJ1">
    <property type="expression patterns" value="baseline and differential"/>
</dbReference>
<accession>A5ANJ1</accession>
<evidence type="ECO:0000256" key="1">
    <source>
        <dbReference type="SAM" id="MobiDB-lite"/>
    </source>
</evidence>
<organism evidence="2">
    <name type="scientific">Vitis vinifera</name>
    <name type="common">Grape</name>
    <dbReference type="NCBI Taxonomy" id="29760"/>
    <lineage>
        <taxon>Eukaryota</taxon>
        <taxon>Viridiplantae</taxon>
        <taxon>Streptophyta</taxon>
        <taxon>Embryophyta</taxon>
        <taxon>Tracheophyta</taxon>
        <taxon>Spermatophyta</taxon>
        <taxon>Magnoliopsida</taxon>
        <taxon>eudicotyledons</taxon>
        <taxon>Gunneridae</taxon>
        <taxon>Pentapetalae</taxon>
        <taxon>rosids</taxon>
        <taxon>Vitales</taxon>
        <taxon>Vitaceae</taxon>
        <taxon>Viteae</taxon>
        <taxon>Vitis</taxon>
    </lineage>
</organism>